<evidence type="ECO:0000313" key="3">
    <source>
        <dbReference type="Proteomes" id="UP000027442"/>
    </source>
</evidence>
<dbReference type="eggNOG" id="ENOG5032SKC">
    <property type="taxonomic scope" value="Bacteria"/>
</dbReference>
<dbReference type="HOGENOM" id="CLU_146701_0_0_10"/>
<organism evidence="2 3">
    <name type="scientific">Hoylesella loescheii DSM 19665 = JCM 12249 = ATCC 15930</name>
    <dbReference type="NCBI Taxonomy" id="1122985"/>
    <lineage>
        <taxon>Bacteria</taxon>
        <taxon>Pseudomonadati</taxon>
        <taxon>Bacteroidota</taxon>
        <taxon>Bacteroidia</taxon>
        <taxon>Bacteroidales</taxon>
        <taxon>Prevotellaceae</taxon>
        <taxon>Hoylesella</taxon>
    </lineage>
</organism>
<reference evidence="2 3" key="1">
    <citation type="submission" date="2013-08" db="EMBL/GenBank/DDBJ databases">
        <authorList>
            <person name="Weinstock G."/>
            <person name="Sodergren E."/>
            <person name="Wylie T."/>
            <person name="Fulton L."/>
            <person name="Fulton R."/>
            <person name="Fronick C."/>
            <person name="O'Laughlin M."/>
            <person name="Godfrey J."/>
            <person name="Miner T."/>
            <person name="Herter B."/>
            <person name="Appelbaum E."/>
            <person name="Cordes M."/>
            <person name="Lek S."/>
            <person name="Wollam A."/>
            <person name="Pepin K.H."/>
            <person name="Palsikar V.B."/>
            <person name="Mitreva M."/>
            <person name="Wilson R.K."/>
        </authorList>
    </citation>
    <scope>NUCLEOTIDE SEQUENCE [LARGE SCALE GENOMIC DNA]</scope>
    <source>
        <strain evidence="2 3">ATCC 15930</strain>
    </source>
</reference>
<dbReference type="Pfam" id="PF19603">
    <property type="entry name" value="DUF6108"/>
    <property type="match status" value="1"/>
</dbReference>
<dbReference type="Proteomes" id="UP000027442">
    <property type="component" value="Unassembled WGS sequence"/>
</dbReference>
<accession>A0A069QLD8</accession>
<dbReference type="InterPro" id="IPR046090">
    <property type="entry name" value="DUF6108"/>
</dbReference>
<protein>
    <recommendedName>
        <fullName evidence="4">DUF4252 domain-containing protein</fullName>
    </recommendedName>
</protein>
<name>A0A069QLD8_HOYLO</name>
<keyword evidence="3" id="KW-1185">Reference proteome</keyword>
<feature type="signal peptide" evidence="1">
    <location>
        <begin position="1"/>
        <end position="26"/>
    </location>
</feature>
<dbReference type="PATRIC" id="fig|1122985.7.peg.506"/>
<feature type="chain" id="PRO_5001665491" description="DUF4252 domain-containing protein" evidence="1">
    <location>
        <begin position="27"/>
        <end position="151"/>
    </location>
</feature>
<evidence type="ECO:0000313" key="2">
    <source>
        <dbReference type="EMBL" id="KDR53507.1"/>
    </source>
</evidence>
<keyword evidence="1" id="KW-0732">Signal</keyword>
<evidence type="ECO:0008006" key="4">
    <source>
        <dbReference type="Google" id="ProtNLM"/>
    </source>
</evidence>
<dbReference type="AlphaFoldDB" id="A0A069QLD8"/>
<sequence>MIKYIVMKLRFFLTAIVALLAFEAHAQQGLNVNALFQGKVVPHEEMVDVRVKGRAISKYKLDFYRSIRFNATEQQRNVVDDLVDSDCKTAMGTEQTTRNGMTTLIMTLPKQGNMNRYLCYLTCRKGRTTMITVVYMEGKVESIAELRKLIH</sequence>
<evidence type="ECO:0000256" key="1">
    <source>
        <dbReference type="SAM" id="SignalP"/>
    </source>
</evidence>
<proteinExistence type="predicted"/>
<comment type="caution">
    <text evidence="2">The sequence shown here is derived from an EMBL/GenBank/DDBJ whole genome shotgun (WGS) entry which is preliminary data.</text>
</comment>
<dbReference type="EMBL" id="JNGW01000015">
    <property type="protein sequence ID" value="KDR53507.1"/>
    <property type="molecule type" value="Genomic_DNA"/>
</dbReference>
<gene>
    <name evidence="2" type="ORF">HMPREF1991_00483</name>
</gene>